<gene>
    <name evidence="9" type="primary">zupT_2</name>
    <name evidence="9" type="ORF">SAMEA3545359_01257</name>
</gene>
<keyword evidence="3" id="KW-1003">Cell membrane</keyword>
<dbReference type="PANTHER" id="PTHR11040:SF211">
    <property type="entry name" value="ZINC TRANSPORTER ZIP11"/>
    <property type="match status" value="1"/>
</dbReference>
<accession>A0A1C6I7H3</accession>
<evidence type="ECO:0000256" key="5">
    <source>
        <dbReference type="ARBA" id="ARBA00022833"/>
    </source>
</evidence>
<evidence type="ECO:0000256" key="6">
    <source>
        <dbReference type="ARBA" id="ARBA00022989"/>
    </source>
</evidence>
<name>A0A1C6I7H3_9FIRM</name>
<keyword evidence="6 8" id="KW-1133">Transmembrane helix</keyword>
<dbReference type="AlphaFoldDB" id="A0A1C6I7H3"/>
<dbReference type="GO" id="GO:0005886">
    <property type="term" value="C:plasma membrane"/>
    <property type="evidence" value="ECO:0007669"/>
    <property type="project" value="UniProtKB-SubCell"/>
</dbReference>
<feature type="transmembrane region" description="Helical" evidence="8">
    <location>
        <begin position="215"/>
        <end position="236"/>
    </location>
</feature>
<evidence type="ECO:0000256" key="8">
    <source>
        <dbReference type="SAM" id="Phobius"/>
    </source>
</evidence>
<evidence type="ECO:0000256" key="7">
    <source>
        <dbReference type="ARBA" id="ARBA00023136"/>
    </source>
</evidence>
<comment type="similarity">
    <text evidence="2">Belongs to the ZIP transporter (TC 2.A.5) family.</text>
</comment>
<feature type="transmembrane region" description="Helical" evidence="8">
    <location>
        <begin position="150"/>
        <end position="167"/>
    </location>
</feature>
<reference evidence="9" key="1">
    <citation type="submission" date="2015-09" db="EMBL/GenBank/DDBJ databases">
        <authorList>
            <consortium name="Pathogen Informatics"/>
        </authorList>
    </citation>
    <scope>NUCLEOTIDE SEQUENCE</scope>
    <source>
        <strain evidence="9">2789STDY5834896</strain>
    </source>
</reference>
<feature type="transmembrane region" description="Helical" evidence="8">
    <location>
        <begin position="44"/>
        <end position="65"/>
    </location>
</feature>
<protein>
    <submittedName>
        <fullName evidence="9">Zinc transporter ZupT</fullName>
    </submittedName>
</protein>
<keyword evidence="7 8" id="KW-0472">Membrane</keyword>
<dbReference type="PANTHER" id="PTHR11040">
    <property type="entry name" value="ZINC/IRON TRANSPORTER"/>
    <property type="match status" value="1"/>
</dbReference>
<dbReference type="EMBL" id="FMHG01000001">
    <property type="protein sequence ID" value="SCJ65085.1"/>
    <property type="molecule type" value="Genomic_DNA"/>
</dbReference>
<proteinExistence type="inferred from homology"/>
<evidence type="ECO:0000256" key="3">
    <source>
        <dbReference type="ARBA" id="ARBA00022475"/>
    </source>
</evidence>
<evidence type="ECO:0000256" key="1">
    <source>
        <dbReference type="ARBA" id="ARBA00004651"/>
    </source>
</evidence>
<evidence type="ECO:0000256" key="2">
    <source>
        <dbReference type="ARBA" id="ARBA00006939"/>
    </source>
</evidence>
<dbReference type="GO" id="GO:0005385">
    <property type="term" value="F:zinc ion transmembrane transporter activity"/>
    <property type="evidence" value="ECO:0007669"/>
    <property type="project" value="TreeGrafter"/>
</dbReference>
<keyword evidence="4 8" id="KW-0812">Transmembrane</keyword>
<comment type="subcellular location">
    <subcellularLocation>
        <location evidence="1">Cell membrane</location>
        <topology evidence="1">Multi-pass membrane protein</topology>
    </subcellularLocation>
</comment>
<dbReference type="InterPro" id="IPR003689">
    <property type="entry name" value="ZIP"/>
</dbReference>
<feature type="transmembrane region" description="Helical" evidence="8">
    <location>
        <begin position="77"/>
        <end position="97"/>
    </location>
</feature>
<feature type="transmembrane region" description="Helical" evidence="8">
    <location>
        <begin position="188"/>
        <end position="209"/>
    </location>
</feature>
<organism evidence="9">
    <name type="scientific">uncultured Anaerotruncus sp</name>
    <dbReference type="NCBI Taxonomy" id="905011"/>
    <lineage>
        <taxon>Bacteria</taxon>
        <taxon>Bacillati</taxon>
        <taxon>Bacillota</taxon>
        <taxon>Clostridia</taxon>
        <taxon>Eubacteriales</taxon>
        <taxon>Oscillospiraceae</taxon>
        <taxon>Anaerotruncus</taxon>
        <taxon>environmental samples</taxon>
    </lineage>
</organism>
<feature type="transmembrane region" description="Helical" evidence="8">
    <location>
        <begin position="118"/>
        <end position="144"/>
    </location>
</feature>
<keyword evidence="5" id="KW-0862">Zinc</keyword>
<evidence type="ECO:0000313" key="9">
    <source>
        <dbReference type="EMBL" id="SCJ65085.1"/>
    </source>
</evidence>
<feature type="transmembrane region" description="Helical" evidence="8">
    <location>
        <begin position="12"/>
        <end position="32"/>
    </location>
</feature>
<sequence>MAVLQNPVAMAMLGTGFTFLVTALGAGMVFLVKDDIDPSMQKGFLGFASGVMMAASVWSLLIPAIDMAEEQGKLGWPPAFIGFLLGGGFLFLLDRLLPHLHPGAKTPEGTHTDSFRRSTMLVLAVTMHNIPEGMAVGLAFGLAAQGGSTATLSAAIALAIGIGLQNFPEGAAISLPLKKEGLSKKKSFFYGAASGFVEPVAGLVGVLLAATVQGIMPWMLAFAAGAMIYVVVEELIPESQTGHSHTGTWGAMIGFALMMLLDVALG</sequence>
<evidence type="ECO:0000256" key="4">
    <source>
        <dbReference type="ARBA" id="ARBA00022692"/>
    </source>
</evidence>
<feature type="transmembrane region" description="Helical" evidence="8">
    <location>
        <begin position="248"/>
        <end position="265"/>
    </location>
</feature>
<dbReference type="Pfam" id="PF02535">
    <property type="entry name" value="Zip"/>
    <property type="match status" value="1"/>
</dbReference>